<dbReference type="PANTHER" id="PTHR24186">
    <property type="entry name" value="PROTEIN PHOSPHATASE 1 REGULATORY SUBUNIT"/>
    <property type="match status" value="1"/>
</dbReference>
<comment type="caution">
    <text evidence="5">The sequence shown here is derived from an EMBL/GenBank/DDBJ whole genome shotgun (WGS) entry which is preliminary data.</text>
</comment>
<dbReference type="Proteomes" id="UP000541444">
    <property type="component" value="Unassembled WGS sequence"/>
</dbReference>
<feature type="region of interest" description="Disordered" evidence="3">
    <location>
        <begin position="45"/>
        <end position="78"/>
    </location>
</feature>
<dbReference type="PANTHER" id="PTHR24186:SF38">
    <property type="entry name" value="ANKYRIN REPEAT FAMILY PROTEIN"/>
    <property type="match status" value="1"/>
</dbReference>
<dbReference type="OrthoDB" id="681126at2759"/>
<keyword evidence="1" id="KW-0677">Repeat</keyword>
<evidence type="ECO:0000256" key="4">
    <source>
        <dbReference type="SAM" id="Phobius"/>
    </source>
</evidence>
<keyword evidence="2" id="KW-0040">ANK repeat</keyword>
<evidence type="ECO:0000256" key="1">
    <source>
        <dbReference type="ARBA" id="ARBA00022737"/>
    </source>
</evidence>
<feature type="transmembrane region" description="Helical" evidence="4">
    <location>
        <begin position="194"/>
        <end position="212"/>
    </location>
</feature>
<organism evidence="5 6">
    <name type="scientific">Kingdonia uniflora</name>
    <dbReference type="NCBI Taxonomy" id="39325"/>
    <lineage>
        <taxon>Eukaryota</taxon>
        <taxon>Viridiplantae</taxon>
        <taxon>Streptophyta</taxon>
        <taxon>Embryophyta</taxon>
        <taxon>Tracheophyta</taxon>
        <taxon>Spermatophyta</taxon>
        <taxon>Magnoliopsida</taxon>
        <taxon>Ranunculales</taxon>
        <taxon>Circaeasteraceae</taxon>
        <taxon>Kingdonia</taxon>
    </lineage>
</organism>
<dbReference type="GO" id="GO:0005886">
    <property type="term" value="C:plasma membrane"/>
    <property type="evidence" value="ECO:0007669"/>
    <property type="project" value="TreeGrafter"/>
</dbReference>
<evidence type="ECO:0008006" key="7">
    <source>
        <dbReference type="Google" id="ProtNLM"/>
    </source>
</evidence>
<keyword evidence="4" id="KW-0812">Transmembrane</keyword>
<evidence type="ECO:0000313" key="5">
    <source>
        <dbReference type="EMBL" id="KAF6167343.1"/>
    </source>
</evidence>
<sequence length="262" mass="29170">MKETHVEVNAVNSNGLTALDLLLTLPTDSNEDSIAKLLKNAGGERAFNPPTQVLSPQVQSPEPSLNQNFTNSSSRSDKGESIRNGIIILSVMFATLAFEVALSPPGGLWQEWDSIANQNSTISKIVHLKKNKGHLIPAFPKVSPANYHKPGKVITWELASKEFSKFLVSNALCFYTSLFGIIGAVIPKKFDYDLRIFIFLVLFSAGSLYATGLTLVTEWKVTKWVFQSVILSLAFGFTTFFLIKLLIKNKVWRRIKRNVVCY</sequence>
<reference evidence="5 6" key="1">
    <citation type="journal article" date="2020" name="IScience">
        <title>Genome Sequencing of the Endangered Kingdonia uniflora (Circaeasteraceae, Ranunculales) Reveals Potential Mechanisms of Evolutionary Specialization.</title>
        <authorList>
            <person name="Sun Y."/>
            <person name="Deng T."/>
            <person name="Zhang A."/>
            <person name="Moore M.J."/>
            <person name="Landis J.B."/>
            <person name="Lin N."/>
            <person name="Zhang H."/>
            <person name="Zhang X."/>
            <person name="Huang J."/>
            <person name="Zhang X."/>
            <person name="Sun H."/>
            <person name="Wang H."/>
        </authorList>
    </citation>
    <scope>NUCLEOTIDE SEQUENCE [LARGE SCALE GENOMIC DNA]</scope>
    <source>
        <strain evidence="5">TB1705</strain>
        <tissue evidence="5">Leaf</tissue>
    </source>
</reference>
<feature type="transmembrane region" description="Helical" evidence="4">
    <location>
        <begin position="82"/>
        <end position="102"/>
    </location>
</feature>
<protein>
    <recommendedName>
        <fullName evidence="7">PGG domain-containing protein</fullName>
    </recommendedName>
</protein>
<dbReference type="EMBL" id="JACGCM010000760">
    <property type="protein sequence ID" value="KAF6167343.1"/>
    <property type="molecule type" value="Genomic_DNA"/>
</dbReference>
<evidence type="ECO:0000256" key="2">
    <source>
        <dbReference type="ARBA" id="ARBA00023043"/>
    </source>
</evidence>
<accession>A0A7J7NJS4</accession>
<feature type="transmembrane region" description="Helical" evidence="4">
    <location>
        <begin position="166"/>
        <end position="187"/>
    </location>
</feature>
<evidence type="ECO:0000256" key="3">
    <source>
        <dbReference type="SAM" id="MobiDB-lite"/>
    </source>
</evidence>
<keyword evidence="4" id="KW-0472">Membrane</keyword>
<dbReference type="AlphaFoldDB" id="A0A7J7NJS4"/>
<gene>
    <name evidence="5" type="ORF">GIB67_043204</name>
</gene>
<feature type="compositionally biased region" description="Polar residues" evidence="3">
    <location>
        <begin position="49"/>
        <end position="74"/>
    </location>
</feature>
<proteinExistence type="predicted"/>
<feature type="transmembrane region" description="Helical" evidence="4">
    <location>
        <begin position="224"/>
        <end position="247"/>
    </location>
</feature>
<evidence type="ECO:0000313" key="6">
    <source>
        <dbReference type="Proteomes" id="UP000541444"/>
    </source>
</evidence>
<keyword evidence="6" id="KW-1185">Reference proteome</keyword>
<keyword evidence="4" id="KW-1133">Transmembrane helix</keyword>
<name>A0A7J7NJS4_9MAGN</name>